<name>A0A0B7HKD4_9FLAO</name>
<proteinExistence type="predicted"/>
<protein>
    <recommendedName>
        <fullName evidence="2">Knr4/Smi1-like domain-containing protein</fullName>
    </recommendedName>
</protein>
<dbReference type="Pfam" id="PF09346">
    <property type="entry name" value="SMI1_KNR4"/>
    <property type="match status" value="1"/>
</dbReference>
<dbReference type="RefSeq" id="WP_041993727.1">
    <property type="nucleotide sequence ID" value="NZ_CDOD01000045.1"/>
</dbReference>
<feature type="compositionally biased region" description="Basic and acidic residues" evidence="1">
    <location>
        <begin position="52"/>
        <end position="62"/>
    </location>
</feature>
<evidence type="ECO:0000313" key="3">
    <source>
        <dbReference type="EMBL" id="CEN38367.1"/>
    </source>
</evidence>
<accession>A0A0B7HKD4</accession>
<gene>
    <name evidence="3" type="ORF">CCYN2B_50032</name>
</gene>
<dbReference type="Proteomes" id="UP000038055">
    <property type="component" value="Unassembled WGS sequence"/>
</dbReference>
<dbReference type="STRING" id="28189.CCYN74_30259"/>
<dbReference type="InterPro" id="IPR037883">
    <property type="entry name" value="Knr4/Smi1-like_sf"/>
</dbReference>
<organism evidence="3 4">
    <name type="scientific">Capnocytophaga cynodegmi</name>
    <dbReference type="NCBI Taxonomy" id="28189"/>
    <lineage>
        <taxon>Bacteria</taxon>
        <taxon>Pseudomonadati</taxon>
        <taxon>Bacteroidota</taxon>
        <taxon>Flavobacteriia</taxon>
        <taxon>Flavobacteriales</taxon>
        <taxon>Flavobacteriaceae</taxon>
        <taxon>Capnocytophaga</taxon>
    </lineage>
</organism>
<dbReference type="SUPFAM" id="SSF160631">
    <property type="entry name" value="SMI1/KNR4-like"/>
    <property type="match status" value="1"/>
</dbReference>
<dbReference type="EMBL" id="CDOD01000045">
    <property type="protein sequence ID" value="CEN38367.1"/>
    <property type="molecule type" value="Genomic_DNA"/>
</dbReference>
<evidence type="ECO:0000259" key="2">
    <source>
        <dbReference type="Pfam" id="PF09346"/>
    </source>
</evidence>
<evidence type="ECO:0000256" key="1">
    <source>
        <dbReference type="SAM" id="MobiDB-lite"/>
    </source>
</evidence>
<sequence>MNQRNLKIPHNCFELISKNQNNTHSAQTDQYGFELDTELNILYETEEEILEESRELPEHFPPEEAEEYADEEKVNEYDLGYITDFSKILTFGMDGAGCQFCMDFSENKNEPRIIFWDDRDLRWRIIADNLENFFVLFKDEPYPYHSKE</sequence>
<feature type="domain" description="Knr4/Smi1-like" evidence="2">
    <location>
        <begin position="53"/>
        <end position="134"/>
    </location>
</feature>
<reference evidence="4" key="1">
    <citation type="submission" date="2015-01" db="EMBL/GenBank/DDBJ databases">
        <authorList>
            <person name="MANFREDI Pablo"/>
        </authorList>
    </citation>
    <scope>NUCLEOTIDE SEQUENCE [LARGE SCALE GENOMIC DNA]</scope>
    <source>
        <strain evidence="4">Ccyn2B</strain>
    </source>
</reference>
<dbReference type="AlphaFoldDB" id="A0A0B7HKD4"/>
<dbReference type="InterPro" id="IPR018958">
    <property type="entry name" value="Knr4/Smi1-like_dom"/>
</dbReference>
<evidence type="ECO:0000313" key="4">
    <source>
        <dbReference type="Proteomes" id="UP000038055"/>
    </source>
</evidence>
<feature type="region of interest" description="Disordered" evidence="1">
    <location>
        <begin position="52"/>
        <end position="71"/>
    </location>
</feature>
<dbReference type="Gene3D" id="3.40.1580.10">
    <property type="entry name" value="SMI1/KNR4-like"/>
    <property type="match status" value="1"/>
</dbReference>
<keyword evidence="4" id="KW-1185">Reference proteome</keyword>